<dbReference type="EMBL" id="JACCJB010000026">
    <property type="protein sequence ID" value="KAF6217590.1"/>
    <property type="molecule type" value="Genomic_DNA"/>
</dbReference>
<dbReference type="GeneID" id="59335093"/>
<accession>A0A8H6C580</accession>
<sequence>MRLKYKETTLNLTIHHGGDIHVNEHKMKSQNPQEPYDSAGEPVSTSTNAMQGKRDKTKTIIRKREERQPAEREPFHSLKPAISSKTSSLLIAPFRDIQGLNFGFVSRQRASTADAKERTRASKINFNDSE</sequence>
<dbReference type="RefSeq" id="XP_037147025.1">
    <property type="nucleotide sequence ID" value="XM_037297589.1"/>
</dbReference>
<dbReference type="Proteomes" id="UP000593566">
    <property type="component" value="Unassembled WGS sequence"/>
</dbReference>
<gene>
    <name evidence="2" type="ORF">HO133_006692</name>
</gene>
<protein>
    <submittedName>
        <fullName evidence="2">Uncharacterized protein</fullName>
    </submittedName>
</protein>
<comment type="caution">
    <text evidence="2">The sequence shown here is derived from an EMBL/GenBank/DDBJ whole genome shotgun (WGS) entry which is preliminary data.</text>
</comment>
<feature type="compositionally biased region" description="Basic and acidic residues" evidence="1">
    <location>
        <begin position="52"/>
        <end position="76"/>
    </location>
</feature>
<reference evidence="2 3" key="1">
    <citation type="journal article" date="2020" name="Genomics">
        <title>Complete, high-quality genomes from long-read metagenomic sequencing of two wolf lichen thalli reveals enigmatic genome architecture.</title>
        <authorList>
            <person name="McKenzie S.K."/>
            <person name="Walston R.F."/>
            <person name="Allen J.L."/>
        </authorList>
    </citation>
    <scope>NUCLEOTIDE SEQUENCE [LARGE SCALE GENOMIC DNA]</scope>
    <source>
        <strain evidence="2">WasteWater1</strain>
    </source>
</reference>
<evidence type="ECO:0000313" key="2">
    <source>
        <dbReference type="EMBL" id="KAF6217590.1"/>
    </source>
</evidence>
<dbReference type="AlphaFoldDB" id="A0A8H6C580"/>
<keyword evidence="3" id="KW-1185">Reference proteome</keyword>
<name>A0A8H6C580_9LECA</name>
<feature type="region of interest" description="Disordered" evidence="1">
    <location>
        <begin position="108"/>
        <end position="130"/>
    </location>
</feature>
<feature type="region of interest" description="Disordered" evidence="1">
    <location>
        <begin position="28"/>
        <end position="81"/>
    </location>
</feature>
<evidence type="ECO:0000313" key="3">
    <source>
        <dbReference type="Proteomes" id="UP000593566"/>
    </source>
</evidence>
<organism evidence="2 3">
    <name type="scientific">Letharia lupina</name>
    <dbReference type="NCBI Taxonomy" id="560253"/>
    <lineage>
        <taxon>Eukaryota</taxon>
        <taxon>Fungi</taxon>
        <taxon>Dikarya</taxon>
        <taxon>Ascomycota</taxon>
        <taxon>Pezizomycotina</taxon>
        <taxon>Lecanoromycetes</taxon>
        <taxon>OSLEUM clade</taxon>
        <taxon>Lecanoromycetidae</taxon>
        <taxon>Lecanorales</taxon>
        <taxon>Lecanorineae</taxon>
        <taxon>Parmeliaceae</taxon>
        <taxon>Letharia</taxon>
    </lineage>
</organism>
<proteinExistence type="predicted"/>
<evidence type="ECO:0000256" key="1">
    <source>
        <dbReference type="SAM" id="MobiDB-lite"/>
    </source>
</evidence>